<name>A0A3A9YYX2_9ACTN</name>
<proteinExistence type="inferred from homology"/>
<evidence type="ECO:0000256" key="1">
    <source>
        <dbReference type="ARBA" id="ARBA00005254"/>
    </source>
</evidence>
<dbReference type="AlphaFoldDB" id="A0A3A9YYX2"/>
<dbReference type="EMBL" id="RBAL01000008">
    <property type="protein sequence ID" value="RKN41213.1"/>
    <property type="molecule type" value="Genomic_DNA"/>
</dbReference>
<evidence type="ECO:0000256" key="2">
    <source>
        <dbReference type="ARBA" id="ARBA00023239"/>
    </source>
</evidence>
<accession>A0A3A9YYX2</accession>
<dbReference type="InterPro" id="IPR018376">
    <property type="entry name" value="Enoyl-CoA_hyd/isom_CS"/>
</dbReference>
<dbReference type="SUPFAM" id="SSF52096">
    <property type="entry name" value="ClpP/crotonase"/>
    <property type="match status" value="1"/>
</dbReference>
<dbReference type="NCBIfam" id="NF042430">
    <property type="entry name" value="EnCoAhydt_DpgD"/>
    <property type="match status" value="1"/>
</dbReference>
<dbReference type="PROSITE" id="PS00166">
    <property type="entry name" value="ENOYL_COA_HYDRATASE"/>
    <property type="match status" value="1"/>
</dbReference>
<dbReference type="InterPro" id="IPR054898">
    <property type="entry name" value="EnCoAhydt_DpgD"/>
</dbReference>
<evidence type="ECO:0000256" key="4">
    <source>
        <dbReference type="ARBA" id="ARBA00023717"/>
    </source>
</evidence>
<dbReference type="OrthoDB" id="8452484at2"/>
<dbReference type="GO" id="GO:0006635">
    <property type="term" value="P:fatty acid beta-oxidation"/>
    <property type="evidence" value="ECO:0007669"/>
    <property type="project" value="TreeGrafter"/>
</dbReference>
<sequence length="269" mass="29726">MTGEPPRVRYEKRGRVAWITLSRPEVLNAMDLRTHAELAEIWDDFEADDEIWAGVLTGAGERAFSVGQDLKELVRRIEGEPERAVSSFGSRGKPGYPRLTERFSQPKPLIARVNGYALGGGFELAMACDIVLAAEHAEFGLPEARLGLIAGAGGVFRLTRQAPFRVALGHLMTGRRMSAARAYELGLVNEVVPGERLDECVEGWLADLLRCAPLAVRAIKEAATVSATLPLPEAFTARYVWEERRMHSSDAQEGPRAFVEKREPKWTGE</sequence>
<dbReference type="PANTHER" id="PTHR11941:SF54">
    <property type="entry name" value="ENOYL-COA HYDRATASE, MITOCHONDRIAL"/>
    <property type="match status" value="1"/>
</dbReference>
<dbReference type="GO" id="GO:0004300">
    <property type="term" value="F:enoyl-CoA hydratase activity"/>
    <property type="evidence" value="ECO:0007669"/>
    <property type="project" value="UniProtKB-EC"/>
</dbReference>
<gene>
    <name evidence="7" type="ORF">D7294_15900</name>
</gene>
<keyword evidence="2" id="KW-0456">Lyase</keyword>
<evidence type="ECO:0000256" key="5">
    <source>
        <dbReference type="RuleBase" id="RU003707"/>
    </source>
</evidence>
<reference evidence="7 8" key="1">
    <citation type="journal article" date="2014" name="Int. J. Syst. Evol. Microbiol.">
        <title>Streptomyces hoynatensis sp. nov., isolated from deep marine sediment.</title>
        <authorList>
            <person name="Veyisoglu A."/>
            <person name="Sahin N."/>
        </authorList>
    </citation>
    <scope>NUCLEOTIDE SEQUENCE [LARGE SCALE GENOMIC DNA]</scope>
    <source>
        <strain evidence="7 8">KCTC 29097</strain>
    </source>
</reference>
<evidence type="ECO:0000313" key="8">
    <source>
        <dbReference type="Proteomes" id="UP000272474"/>
    </source>
</evidence>
<keyword evidence="8" id="KW-1185">Reference proteome</keyword>
<dbReference type="PANTHER" id="PTHR11941">
    <property type="entry name" value="ENOYL-COA HYDRATASE-RELATED"/>
    <property type="match status" value="1"/>
</dbReference>
<dbReference type="Gene3D" id="1.10.12.10">
    <property type="entry name" value="Lyase 2-enoyl-coa Hydratase, Chain A, domain 2"/>
    <property type="match status" value="1"/>
</dbReference>
<comment type="catalytic activity">
    <reaction evidence="3">
        <text>a (3S)-3-hydroxyacyl-CoA = a (2E)-enoyl-CoA + H2O</text>
        <dbReference type="Rhea" id="RHEA:16105"/>
        <dbReference type="ChEBI" id="CHEBI:15377"/>
        <dbReference type="ChEBI" id="CHEBI:57318"/>
        <dbReference type="ChEBI" id="CHEBI:58856"/>
        <dbReference type="EC" id="4.2.1.17"/>
    </reaction>
</comment>
<evidence type="ECO:0000313" key="7">
    <source>
        <dbReference type="EMBL" id="RKN41213.1"/>
    </source>
</evidence>
<dbReference type="InterPro" id="IPR001753">
    <property type="entry name" value="Enoyl-CoA_hydra/iso"/>
</dbReference>
<dbReference type="Pfam" id="PF00378">
    <property type="entry name" value="ECH_1"/>
    <property type="match status" value="1"/>
</dbReference>
<feature type="compositionally biased region" description="Basic and acidic residues" evidence="6">
    <location>
        <begin position="258"/>
        <end position="269"/>
    </location>
</feature>
<dbReference type="InterPro" id="IPR029045">
    <property type="entry name" value="ClpP/crotonase-like_dom_sf"/>
</dbReference>
<dbReference type="RefSeq" id="WP_120680144.1">
    <property type="nucleotide sequence ID" value="NZ_RBAL01000008.1"/>
</dbReference>
<dbReference type="Gene3D" id="3.90.226.10">
    <property type="entry name" value="2-enoyl-CoA Hydratase, Chain A, domain 1"/>
    <property type="match status" value="1"/>
</dbReference>
<evidence type="ECO:0000256" key="3">
    <source>
        <dbReference type="ARBA" id="ARBA00023709"/>
    </source>
</evidence>
<dbReference type="InterPro" id="IPR014748">
    <property type="entry name" value="Enoyl-CoA_hydra_C"/>
</dbReference>
<organism evidence="7 8">
    <name type="scientific">Streptomyces hoynatensis</name>
    <dbReference type="NCBI Taxonomy" id="1141874"/>
    <lineage>
        <taxon>Bacteria</taxon>
        <taxon>Bacillati</taxon>
        <taxon>Actinomycetota</taxon>
        <taxon>Actinomycetes</taxon>
        <taxon>Kitasatosporales</taxon>
        <taxon>Streptomycetaceae</taxon>
        <taxon>Streptomyces</taxon>
    </lineage>
</organism>
<comment type="caution">
    <text evidence="7">The sequence shown here is derived from an EMBL/GenBank/DDBJ whole genome shotgun (WGS) entry which is preliminary data.</text>
</comment>
<feature type="region of interest" description="Disordered" evidence="6">
    <location>
        <begin position="250"/>
        <end position="269"/>
    </location>
</feature>
<comment type="catalytic activity">
    <reaction evidence="4">
        <text>a 4-saturated-(3S)-3-hydroxyacyl-CoA = a (3E)-enoyl-CoA + H2O</text>
        <dbReference type="Rhea" id="RHEA:20724"/>
        <dbReference type="ChEBI" id="CHEBI:15377"/>
        <dbReference type="ChEBI" id="CHEBI:58521"/>
        <dbReference type="ChEBI" id="CHEBI:137480"/>
        <dbReference type="EC" id="4.2.1.17"/>
    </reaction>
</comment>
<dbReference type="Proteomes" id="UP000272474">
    <property type="component" value="Unassembled WGS sequence"/>
</dbReference>
<comment type="similarity">
    <text evidence="1 5">Belongs to the enoyl-CoA hydratase/isomerase family.</text>
</comment>
<protein>
    <submittedName>
        <fullName evidence="7">Enoyl-CoA hydratase</fullName>
    </submittedName>
</protein>
<dbReference type="CDD" id="cd06558">
    <property type="entry name" value="crotonase-like"/>
    <property type="match status" value="1"/>
</dbReference>
<evidence type="ECO:0000256" key="6">
    <source>
        <dbReference type="SAM" id="MobiDB-lite"/>
    </source>
</evidence>